<comment type="caution">
    <text evidence="1">The sequence shown here is derived from an EMBL/GenBank/DDBJ whole genome shotgun (WGS) entry which is preliminary data.</text>
</comment>
<dbReference type="InterPro" id="IPR008318">
    <property type="entry name" value="UCP030820"/>
</dbReference>
<accession>A0A933W0Y6</accession>
<dbReference type="EMBL" id="JACRJB010000023">
    <property type="protein sequence ID" value="MBI5129425.1"/>
    <property type="molecule type" value="Genomic_DNA"/>
</dbReference>
<organism evidence="1 2">
    <name type="scientific">Rhodopseudomonas palustris</name>
    <dbReference type="NCBI Taxonomy" id="1076"/>
    <lineage>
        <taxon>Bacteria</taxon>
        <taxon>Pseudomonadati</taxon>
        <taxon>Pseudomonadota</taxon>
        <taxon>Alphaproteobacteria</taxon>
        <taxon>Hyphomicrobiales</taxon>
        <taxon>Nitrobacteraceae</taxon>
        <taxon>Rhodopseudomonas</taxon>
    </lineage>
</organism>
<sequence>MPLVRNGQIVADDFVSVDGDAELPADGAVLVPAARFLAEADALTKLNRPLGVVWPNNRDVAELEPWLDRLALVALVFPTFRDGRAHSQARRLREIYGYRGELRATGQVLRDQFTFLLRNGFDAFDVKKEADAHAFDEATHRYTEFYQPTGDGHLSALQLRKQRHKVTAT</sequence>
<dbReference type="AlphaFoldDB" id="A0A933W0Y6"/>
<dbReference type="Pfam" id="PF06073">
    <property type="entry name" value="DUF934"/>
    <property type="match status" value="1"/>
</dbReference>
<proteinExistence type="predicted"/>
<evidence type="ECO:0000313" key="2">
    <source>
        <dbReference type="Proteomes" id="UP000782519"/>
    </source>
</evidence>
<dbReference type="Proteomes" id="UP000782519">
    <property type="component" value="Unassembled WGS sequence"/>
</dbReference>
<dbReference type="PIRSF" id="PIRSF030820">
    <property type="entry name" value="UCP030820"/>
    <property type="match status" value="1"/>
</dbReference>
<reference evidence="1" key="1">
    <citation type="submission" date="2020-07" db="EMBL/GenBank/DDBJ databases">
        <title>Huge and variable diversity of episymbiotic CPR bacteria and DPANN archaea in groundwater ecosystems.</title>
        <authorList>
            <person name="He C.Y."/>
            <person name="Keren R."/>
            <person name="Whittaker M."/>
            <person name="Farag I.F."/>
            <person name="Doudna J."/>
            <person name="Cate J.H.D."/>
            <person name="Banfield J.F."/>
        </authorList>
    </citation>
    <scope>NUCLEOTIDE SEQUENCE</scope>
    <source>
        <strain evidence="1">NC_groundwater_1818_Pr3_B-0.1um_66_35</strain>
    </source>
</reference>
<evidence type="ECO:0000313" key="1">
    <source>
        <dbReference type="EMBL" id="MBI5129425.1"/>
    </source>
</evidence>
<gene>
    <name evidence="1" type="ORF">HZA66_08280</name>
</gene>
<name>A0A933W0Y6_RHOPL</name>
<protein>
    <submittedName>
        <fullName evidence="1">DUF934 domain-containing protein</fullName>
    </submittedName>
</protein>